<sequence length="438" mass="48482">MYLKVLPIRYQSNVDSFGDWVSLLTLCFAPLIAHVFAGAPRPSYLVRTRPSWLDQICLFNPTSIIFRYGAIVERRIGTTQWTPLDAAATNALFWTQRGWDGSKAMMANCAPYCTLSPEAARTRIFSVEMLKTVITTIQGIQALVSLVEGQLGTSQVLQVVALDSMFGPLAIIGLLRLLPGLWLTEDFVFSSKDEPETSEINGHVAGGARGSVDSLLLTQEPWNGAAQHSRFRPSSHWANRLFQVFYLLLLLGLWVLAGSWTFFHDRWITTATSFVGGTFYFALLAATIAIYAYYLVRGQTDSTIIPCASHWWYKAYSIMVVLSMATLVVVSALETVKTACGVYTSTPLKSADWMCAVGPRVQTIVEVDSTSVVDKSFGIAMKEDWGRNHTDLALGVGEFWVANFTGTCLGRWQEAPIQRHASTLGFADYTNVTGKPFF</sequence>
<accession>A0A9P9WF95</accession>
<gene>
    <name evidence="2" type="ORF">JX265_010121</name>
</gene>
<evidence type="ECO:0000256" key="1">
    <source>
        <dbReference type="SAM" id="Phobius"/>
    </source>
</evidence>
<dbReference type="EMBL" id="JAFIMR010000032">
    <property type="protein sequence ID" value="KAI1860197.1"/>
    <property type="molecule type" value="Genomic_DNA"/>
</dbReference>
<comment type="caution">
    <text evidence="2">The sequence shown here is derived from an EMBL/GenBank/DDBJ whole genome shotgun (WGS) entry which is preliminary data.</text>
</comment>
<feature type="transmembrane region" description="Helical" evidence="1">
    <location>
        <begin position="315"/>
        <end position="333"/>
    </location>
</feature>
<keyword evidence="3" id="KW-1185">Reference proteome</keyword>
<dbReference type="Proteomes" id="UP000829685">
    <property type="component" value="Unassembled WGS sequence"/>
</dbReference>
<keyword evidence="1" id="KW-1133">Transmembrane helix</keyword>
<evidence type="ECO:0000313" key="3">
    <source>
        <dbReference type="Proteomes" id="UP000829685"/>
    </source>
</evidence>
<feature type="transmembrane region" description="Helical" evidence="1">
    <location>
        <begin position="241"/>
        <end position="262"/>
    </location>
</feature>
<keyword evidence="1" id="KW-0812">Transmembrane</keyword>
<feature type="transmembrane region" description="Helical" evidence="1">
    <location>
        <begin position="20"/>
        <end position="39"/>
    </location>
</feature>
<evidence type="ECO:0000313" key="2">
    <source>
        <dbReference type="EMBL" id="KAI1860197.1"/>
    </source>
</evidence>
<feature type="transmembrane region" description="Helical" evidence="1">
    <location>
        <begin position="274"/>
        <end position="294"/>
    </location>
</feature>
<dbReference type="AlphaFoldDB" id="A0A9P9WF95"/>
<reference evidence="2" key="1">
    <citation type="submission" date="2021-03" db="EMBL/GenBank/DDBJ databases">
        <title>Revisited historic fungal species revealed as producer of novel bioactive compounds through whole genome sequencing and comparative genomics.</title>
        <authorList>
            <person name="Vignolle G.A."/>
            <person name="Hochenegger N."/>
            <person name="Mach R.L."/>
            <person name="Mach-Aigner A.R."/>
            <person name="Javad Rahimi M."/>
            <person name="Salim K.A."/>
            <person name="Chan C.M."/>
            <person name="Lim L.B.L."/>
            <person name="Cai F."/>
            <person name="Druzhinina I.S."/>
            <person name="U'Ren J.M."/>
            <person name="Derntl C."/>
        </authorList>
    </citation>
    <scope>NUCLEOTIDE SEQUENCE</scope>
    <source>
        <strain evidence="2">TUCIM 5799</strain>
    </source>
</reference>
<name>A0A9P9WF95_9PEZI</name>
<keyword evidence="1" id="KW-0472">Membrane</keyword>
<proteinExistence type="predicted"/>
<protein>
    <submittedName>
        <fullName evidence="2">Uncharacterized protein</fullName>
    </submittedName>
</protein>
<organism evidence="2 3">
    <name type="scientific">Neoarthrinium moseri</name>
    <dbReference type="NCBI Taxonomy" id="1658444"/>
    <lineage>
        <taxon>Eukaryota</taxon>
        <taxon>Fungi</taxon>
        <taxon>Dikarya</taxon>
        <taxon>Ascomycota</taxon>
        <taxon>Pezizomycotina</taxon>
        <taxon>Sordariomycetes</taxon>
        <taxon>Xylariomycetidae</taxon>
        <taxon>Amphisphaeriales</taxon>
        <taxon>Apiosporaceae</taxon>
        <taxon>Neoarthrinium</taxon>
    </lineage>
</organism>